<feature type="compositionally biased region" description="Low complexity" evidence="10">
    <location>
        <begin position="546"/>
        <end position="560"/>
    </location>
</feature>
<feature type="transmembrane region" description="Helical" evidence="11">
    <location>
        <begin position="510"/>
        <end position="530"/>
    </location>
</feature>
<dbReference type="GO" id="GO:0046872">
    <property type="term" value="F:metal ion binding"/>
    <property type="evidence" value="ECO:0007669"/>
    <property type="project" value="UniProtKB-KW"/>
</dbReference>
<evidence type="ECO:0000256" key="5">
    <source>
        <dbReference type="ARBA" id="ARBA00022737"/>
    </source>
</evidence>
<evidence type="ECO:0000256" key="8">
    <source>
        <dbReference type="ARBA" id="ARBA00023157"/>
    </source>
</evidence>
<evidence type="ECO:0000256" key="4">
    <source>
        <dbReference type="ARBA" id="ARBA00022723"/>
    </source>
</evidence>
<keyword evidence="2" id="KW-0964">Secreted</keyword>
<dbReference type="InterPro" id="IPR008160">
    <property type="entry name" value="Collagen"/>
</dbReference>
<keyword evidence="11" id="KW-1133">Transmembrane helix</keyword>
<keyword evidence="11" id="KW-0472">Membrane</keyword>
<dbReference type="Gene3D" id="2.60.120.1000">
    <property type="match status" value="1"/>
</dbReference>
<evidence type="ECO:0000313" key="14">
    <source>
        <dbReference type="Proteomes" id="UP000030759"/>
    </source>
</evidence>
<feature type="transmembrane region" description="Helical" evidence="11">
    <location>
        <begin position="294"/>
        <end position="317"/>
    </location>
</feature>
<evidence type="ECO:0000256" key="7">
    <source>
        <dbReference type="ARBA" id="ARBA00023119"/>
    </source>
</evidence>
<evidence type="ECO:0000313" key="13">
    <source>
        <dbReference type="EMBL" id="ERE84831.1"/>
    </source>
</evidence>
<name>A0A061IJT8_CRIGR</name>
<gene>
    <name evidence="13" type="ORF">H671_2g5666</name>
</gene>
<feature type="domain" description="Fibrillar collagen NC1" evidence="12">
    <location>
        <begin position="853"/>
        <end position="1087"/>
    </location>
</feature>
<dbReference type="GO" id="GO:0005581">
    <property type="term" value="C:collagen trimer"/>
    <property type="evidence" value="ECO:0007669"/>
    <property type="project" value="UniProtKB-KW"/>
</dbReference>
<evidence type="ECO:0000256" key="6">
    <source>
        <dbReference type="ARBA" id="ARBA00022837"/>
    </source>
</evidence>
<dbReference type="FunFam" id="2.60.120.1000:FF:000001">
    <property type="entry name" value="Collagen alpha-1 type I chain"/>
    <property type="match status" value="1"/>
</dbReference>
<keyword evidence="9" id="KW-0379">Hydroxylation</keyword>
<comment type="subcellular location">
    <subcellularLocation>
        <location evidence="1">Secreted</location>
    </subcellularLocation>
</comment>
<dbReference type="AlphaFoldDB" id="A0A061IJT8"/>
<protein>
    <submittedName>
        <fullName evidence="13">Collagen alpha-1(III) chain-like isoform 2</fullName>
    </submittedName>
</protein>
<evidence type="ECO:0000256" key="2">
    <source>
        <dbReference type="ARBA" id="ARBA00022525"/>
    </source>
</evidence>
<dbReference type="PANTHER" id="PTHR24637:SF421">
    <property type="entry name" value="CUTICLE COLLAGEN DPY-2"/>
    <property type="match status" value="1"/>
</dbReference>
<evidence type="ECO:0000256" key="3">
    <source>
        <dbReference type="ARBA" id="ARBA00022530"/>
    </source>
</evidence>
<keyword evidence="3" id="KW-0272">Extracellular matrix</keyword>
<sequence>MLGRGRQRDTVTSKMQRKQDENRLLYLLMVTDLKAPKEIQGLLAFLGEMVILAFQGNQVSLDLLALLESVNHVQLVVRVLLDTKVPLVNLVKLVLQAPQDLLVLLVHLVLLERMESQEDRDDLENVDCLVLQVPEGLLVREDGQAFLELQVLEAMMVLGAVMANQVKLGLQGPLAQMALQDKEGNLDHRDTLVLRGLLVNPARMVPKESQELVVNGGKLVPQESQGLRVKMAKMDHLENLVQMDFQELLEKGVLLASEDLQGQMASQEKRVCPEAQEDQAMMGNQDLPEVKEKVGALVLLAHLAPGVSLVSWVSLVLKEMMVLLARMENGVALEDLAFQEYLVPVVLQEKMENQVNQVMPVPLENVDHLELQGPLVLEEELDPLALREERALLAPLVLLVLLVLLVYKGCLEREEVLGVLVQRVKRVNQGVPVLTELQERMGQGVREVNMGLQDLLASRVLLDRMVNQALKEKEVPLERKEKEALLDLQDFLEVLDLLVLLVLKVSRVNVAVLVVLVLLAFLVDVVFLVLPATIGAPGKDGPPGPAGNSGSPGNPGVAGPKGDAGQPGEKGPPGAQGPPDLQEHEVLLDHQACQVLGVALGLKVSRVKVENREPVAIMENVVLLDPKVFLVNLVQLVNPEGMETLDQMVSQDEMDLLVARVIVVKMALLVPQALLVIQDHLVLLVQLGKVVTEEKRGLLVLLVLQVLLDLAVLPVPKVLEVTKVKLVNVAPMASKDIEDSLAIQVPQVLLVLLVTRVQLVVLDLQVPEDQLDHMGLLEKTELVGIQVPLDHQDLEATEGSPGHPGQPGPPGPPGAPGPCCGGGAAALGGGGEKSGGFSPYYGDEPMDFKINTEEIMSSLKSVNGQIESLISPDGSRKNPARNCRDLKFCHPDLKSGEYWVDPNQGCKMDAIKVFCNMETGETCINASPMTVPRKNWWTDASAEKKHVWFGESMNGGFQFSYGNPDLPEDVLDVQLAYLRLLSSRASQNITYHCKNSIAYMDQASGNVKKSLKLMGSNEGEFKAEGNSKFTYTVLEDGCAKHTGEWSKTVFEYRTRKALRLPIIDIAPYDIGGPDQEFGVDIGPVCFL</sequence>
<keyword evidence="11" id="KW-0812">Transmembrane</keyword>
<feature type="region of interest" description="Disordered" evidence="10">
    <location>
        <begin position="794"/>
        <end position="823"/>
    </location>
</feature>
<dbReference type="PROSITE" id="PS51461">
    <property type="entry name" value="NC1_FIB"/>
    <property type="match status" value="1"/>
</dbReference>
<reference evidence="14" key="1">
    <citation type="journal article" date="2013" name="Nat. Biotechnol.">
        <title>Chinese hamster genome sequenced from sorted chromosomes.</title>
        <authorList>
            <person name="Brinkrolf K."/>
            <person name="Rupp O."/>
            <person name="Laux H."/>
            <person name="Kollin F."/>
            <person name="Ernst W."/>
            <person name="Linke B."/>
            <person name="Kofler R."/>
            <person name="Romand S."/>
            <person name="Hesse F."/>
            <person name="Budach W.E."/>
            <person name="Galosy S."/>
            <person name="Muller D."/>
            <person name="Noll T."/>
            <person name="Wienberg J."/>
            <person name="Jostock T."/>
            <person name="Leonard M."/>
            <person name="Grillari J."/>
            <person name="Tauch A."/>
            <person name="Goesmann A."/>
            <person name="Helk B."/>
            <person name="Mott J.E."/>
            <person name="Puhler A."/>
            <person name="Borth N."/>
        </authorList>
    </citation>
    <scope>NUCLEOTIDE SEQUENCE [LARGE SCALE GENOMIC DNA]</scope>
    <source>
        <strain evidence="14">17A/GY</strain>
    </source>
</reference>
<keyword evidence="8" id="KW-1015">Disulfide bond</keyword>
<evidence type="ECO:0000256" key="11">
    <source>
        <dbReference type="SAM" id="Phobius"/>
    </source>
</evidence>
<organism evidence="13 14">
    <name type="scientific">Cricetulus griseus</name>
    <name type="common">Chinese hamster</name>
    <name type="synonym">Cricetulus barabensis griseus</name>
    <dbReference type="NCBI Taxonomy" id="10029"/>
    <lineage>
        <taxon>Eukaryota</taxon>
        <taxon>Metazoa</taxon>
        <taxon>Chordata</taxon>
        <taxon>Craniata</taxon>
        <taxon>Vertebrata</taxon>
        <taxon>Euteleostomi</taxon>
        <taxon>Mammalia</taxon>
        <taxon>Eutheria</taxon>
        <taxon>Euarchontoglires</taxon>
        <taxon>Glires</taxon>
        <taxon>Rodentia</taxon>
        <taxon>Myomorpha</taxon>
        <taxon>Muroidea</taxon>
        <taxon>Cricetidae</taxon>
        <taxon>Cricetinae</taxon>
        <taxon>Cricetulus</taxon>
    </lineage>
</organism>
<keyword evidence="7 13" id="KW-0176">Collagen</keyword>
<evidence type="ECO:0000256" key="10">
    <source>
        <dbReference type="SAM" id="MobiDB-lite"/>
    </source>
</evidence>
<accession>A0A061IJT8</accession>
<dbReference type="EMBL" id="KE667801">
    <property type="protein sequence ID" value="ERE84831.1"/>
    <property type="molecule type" value="Genomic_DNA"/>
</dbReference>
<dbReference type="InterPro" id="IPR000885">
    <property type="entry name" value="Fib_collagen_C"/>
</dbReference>
<evidence type="ECO:0000256" key="9">
    <source>
        <dbReference type="ARBA" id="ARBA00023278"/>
    </source>
</evidence>
<evidence type="ECO:0000259" key="12">
    <source>
        <dbReference type="PROSITE" id="PS51461"/>
    </source>
</evidence>
<feature type="compositionally biased region" description="Pro residues" evidence="10">
    <location>
        <begin position="804"/>
        <end position="816"/>
    </location>
</feature>
<keyword evidence="5" id="KW-0677">Repeat</keyword>
<dbReference type="Pfam" id="PF01410">
    <property type="entry name" value="COLFI"/>
    <property type="match status" value="1"/>
</dbReference>
<keyword evidence="4" id="KW-0479">Metal-binding</keyword>
<dbReference type="GO" id="GO:0005201">
    <property type="term" value="F:extracellular matrix structural constituent"/>
    <property type="evidence" value="ECO:0007669"/>
    <property type="project" value="InterPro"/>
</dbReference>
<evidence type="ECO:0000256" key="1">
    <source>
        <dbReference type="ARBA" id="ARBA00004613"/>
    </source>
</evidence>
<keyword evidence="6" id="KW-0106">Calcium</keyword>
<dbReference type="SMART" id="SM00038">
    <property type="entry name" value="COLFI"/>
    <property type="match status" value="1"/>
</dbReference>
<dbReference type="Proteomes" id="UP000030759">
    <property type="component" value="Unassembled WGS sequence"/>
</dbReference>
<dbReference type="GO" id="GO:0005576">
    <property type="term" value="C:extracellular region"/>
    <property type="evidence" value="ECO:0007669"/>
    <property type="project" value="UniProtKB-SubCell"/>
</dbReference>
<dbReference type="PANTHER" id="PTHR24637">
    <property type="entry name" value="COLLAGEN"/>
    <property type="match status" value="1"/>
</dbReference>
<dbReference type="Pfam" id="PF01391">
    <property type="entry name" value="Collagen"/>
    <property type="match status" value="1"/>
</dbReference>
<proteinExistence type="predicted"/>
<feature type="region of interest" description="Disordered" evidence="10">
    <location>
        <begin position="538"/>
        <end position="581"/>
    </location>
</feature>